<comment type="caution">
    <text evidence="1">The sequence shown here is derived from an EMBL/GenBank/DDBJ whole genome shotgun (WGS) entry which is preliminary data.</text>
</comment>
<evidence type="ECO:0000313" key="2">
    <source>
        <dbReference type="Proteomes" id="UP000831701"/>
    </source>
</evidence>
<keyword evidence="2" id="KW-1185">Reference proteome</keyword>
<name>A0ACB8V8D0_9TELE</name>
<accession>A0ACB8V8D0</accession>
<dbReference type="EMBL" id="CM041554">
    <property type="protein sequence ID" value="KAI3351781.1"/>
    <property type="molecule type" value="Genomic_DNA"/>
</dbReference>
<proteinExistence type="predicted"/>
<organism evidence="1 2">
    <name type="scientific">Scortum barcoo</name>
    <name type="common">barcoo grunter</name>
    <dbReference type="NCBI Taxonomy" id="214431"/>
    <lineage>
        <taxon>Eukaryota</taxon>
        <taxon>Metazoa</taxon>
        <taxon>Chordata</taxon>
        <taxon>Craniata</taxon>
        <taxon>Vertebrata</taxon>
        <taxon>Euteleostomi</taxon>
        <taxon>Actinopterygii</taxon>
        <taxon>Neopterygii</taxon>
        <taxon>Teleostei</taxon>
        <taxon>Neoteleostei</taxon>
        <taxon>Acanthomorphata</taxon>
        <taxon>Eupercaria</taxon>
        <taxon>Centrarchiformes</taxon>
        <taxon>Terapontoidei</taxon>
        <taxon>Terapontidae</taxon>
        <taxon>Scortum</taxon>
    </lineage>
</organism>
<protein>
    <submittedName>
        <fullName evidence="1">Uncharacterized protein</fullName>
    </submittedName>
</protein>
<reference evidence="1" key="1">
    <citation type="submission" date="2022-04" db="EMBL/GenBank/DDBJ databases">
        <title>Jade perch genome.</title>
        <authorList>
            <person name="Chao B."/>
        </authorList>
    </citation>
    <scope>NUCLEOTIDE SEQUENCE</scope>
    <source>
        <strain evidence="1">CB-2022</strain>
    </source>
</reference>
<evidence type="ECO:0000313" key="1">
    <source>
        <dbReference type="EMBL" id="KAI3351781.1"/>
    </source>
</evidence>
<dbReference type="Proteomes" id="UP000831701">
    <property type="component" value="Chromosome 24"/>
</dbReference>
<gene>
    <name evidence="1" type="ORF">L3Q82_020614</name>
</gene>
<sequence length="771" mass="86379">MSFLLSRVAGRSLRDRLRWLGFSDAPWDASLGRCSKACPTGRRRPPGRPRTRWRDYVSRLAWERLGGPPGRAGGSVWGVETSCDGRQDGAQCYGALGGTVVLQLMDSTSEIFKYTCNDGTFRINRLSRTDGGEYTLTIFNSNGRRTEQRSLQLIIEGTKATKRQNVWKPPVMADRMELSVMELLGGTVVLQLMDSASEIFRYEWFKNKAREILNGRKNLIVYNVIKERSSFTPSNGTFRINRLSRTDGGEYTLTIFDSNGRRTEQRSLQLIIEGLCNSLLHKKNFLFADYGLKEKKQSCRKVWKPPVMADRMELSVMELWEELWSSSLMDSASEIFRIHHAPVSSVLLVFECLSQGDMRVSCSSEGGDSPQYSWTLDGHTLTDAELLSGNNEAKDIILKQGVSGQLVCSVRNNVSEVSKEERRYPPAAFINCTLCNGTHISLWVLDASNNLCNEPTNPTMKREDRSLLICGVRAAVDNWSASVRNHMSVRSRKEGRRYPTCSFINLHLIRMGLMYHSPVSSVLLVFECLSQGDMRVSCSSEGGDSPQYSWTLDGHTLTDAELLSGNNEAKDIILKQGVSGQLVCSVRNNVSEISKEKEISNCSFINCTLSNGTHISLWVLDASNNLCNVPTTTPTMKREGKESDITVSIKPSTYITSYNQTGPSPKGDNLWYNYYLLIMAGVLSALVLLLVVGVAVVCGHQRKQNNKTKGEENEHELTYADVMVVQRGARQVQPRTEVEVEYGQVRFSGQPRRTVQPTADECVYASVRQDR</sequence>